<accession>T1JVW6</accession>
<evidence type="ECO:0000313" key="2">
    <source>
        <dbReference type="Proteomes" id="UP000015104"/>
    </source>
</evidence>
<keyword evidence="2" id="KW-1185">Reference proteome</keyword>
<reference evidence="1" key="2">
    <citation type="submission" date="2015-06" db="UniProtKB">
        <authorList>
            <consortium name="EnsemblMetazoa"/>
        </authorList>
    </citation>
    <scope>IDENTIFICATION</scope>
</reference>
<evidence type="ECO:0000313" key="1">
    <source>
        <dbReference type="EnsemblMetazoa" id="tetur02g06050.1"/>
    </source>
</evidence>
<dbReference type="EnsemblMetazoa" id="tetur02g06050.1">
    <property type="protein sequence ID" value="tetur02g06050.1"/>
    <property type="gene ID" value="tetur02g06050"/>
</dbReference>
<dbReference type="AlphaFoldDB" id="T1JVW6"/>
<proteinExistence type="predicted"/>
<dbReference type="Proteomes" id="UP000015104">
    <property type="component" value="Unassembled WGS sequence"/>
</dbReference>
<reference evidence="2" key="1">
    <citation type="submission" date="2011-08" db="EMBL/GenBank/DDBJ databases">
        <authorList>
            <person name="Rombauts S."/>
        </authorList>
    </citation>
    <scope>NUCLEOTIDE SEQUENCE</scope>
    <source>
        <strain evidence="2">London</strain>
    </source>
</reference>
<protein>
    <submittedName>
        <fullName evidence="1">Uncharacterized protein</fullName>
    </submittedName>
</protein>
<name>T1JVW6_TETUR</name>
<organism evidence="1 2">
    <name type="scientific">Tetranychus urticae</name>
    <name type="common">Two-spotted spider mite</name>
    <dbReference type="NCBI Taxonomy" id="32264"/>
    <lineage>
        <taxon>Eukaryota</taxon>
        <taxon>Metazoa</taxon>
        <taxon>Ecdysozoa</taxon>
        <taxon>Arthropoda</taxon>
        <taxon>Chelicerata</taxon>
        <taxon>Arachnida</taxon>
        <taxon>Acari</taxon>
        <taxon>Acariformes</taxon>
        <taxon>Trombidiformes</taxon>
        <taxon>Prostigmata</taxon>
        <taxon>Eleutherengona</taxon>
        <taxon>Raphignathae</taxon>
        <taxon>Tetranychoidea</taxon>
        <taxon>Tetranychidae</taxon>
        <taxon>Tetranychus</taxon>
    </lineage>
</organism>
<dbReference type="HOGENOM" id="CLU_3410990_0_0_1"/>
<dbReference type="EMBL" id="CAEY01000797">
    <property type="status" value="NOT_ANNOTATED_CDS"/>
    <property type="molecule type" value="Genomic_DNA"/>
</dbReference>
<sequence>MLTAYLRVYLNVPANYLFIFPLVFQGKEC</sequence>